<dbReference type="EMBL" id="SMDR01000001">
    <property type="protein sequence ID" value="TNJ35031.1"/>
    <property type="molecule type" value="Genomic_DNA"/>
</dbReference>
<keyword evidence="3" id="KW-0675">Receptor</keyword>
<evidence type="ECO:0000313" key="3">
    <source>
        <dbReference type="EMBL" id="TNJ35031.1"/>
    </source>
</evidence>
<dbReference type="RefSeq" id="WP_139446105.1">
    <property type="nucleotide sequence ID" value="NZ_SMDR01000001.1"/>
</dbReference>
<dbReference type="SUPFAM" id="SSF52200">
    <property type="entry name" value="Toll/Interleukin receptor TIR domain"/>
    <property type="match status" value="1"/>
</dbReference>
<organism evidence="3 4">
    <name type="scientific">Arenimonas terrae</name>
    <dbReference type="NCBI Taxonomy" id="2546226"/>
    <lineage>
        <taxon>Bacteria</taxon>
        <taxon>Pseudomonadati</taxon>
        <taxon>Pseudomonadota</taxon>
        <taxon>Gammaproteobacteria</taxon>
        <taxon>Lysobacterales</taxon>
        <taxon>Lysobacteraceae</taxon>
        <taxon>Arenimonas</taxon>
    </lineage>
</organism>
<feature type="domain" description="TIR" evidence="2">
    <location>
        <begin position="1"/>
        <end position="130"/>
    </location>
</feature>
<dbReference type="AlphaFoldDB" id="A0A5C4RW22"/>
<protein>
    <submittedName>
        <fullName evidence="3">Toll/interleukin-1 receptor domain-containing protein</fullName>
    </submittedName>
</protein>
<proteinExistence type="predicted"/>
<evidence type="ECO:0000256" key="1">
    <source>
        <dbReference type="SAM" id="Phobius"/>
    </source>
</evidence>
<dbReference type="OrthoDB" id="9768004at2"/>
<keyword evidence="1" id="KW-1133">Transmembrane helix</keyword>
<gene>
    <name evidence="3" type="ORF">E1B00_04440</name>
</gene>
<dbReference type="Pfam" id="PF13676">
    <property type="entry name" value="TIR_2"/>
    <property type="match status" value="1"/>
</dbReference>
<dbReference type="PROSITE" id="PS50104">
    <property type="entry name" value="TIR"/>
    <property type="match status" value="1"/>
</dbReference>
<dbReference type="SMART" id="SM00255">
    <property type="entry name" value="TIR"/>
    <property type="match status" value="1"/>
</dbReference>
<dbReference type="InterPro" id="IPR000157">
    <property type="entry name" value="TIR_dom"/>
</dbReference>
<keyword evidence="1" id="KW-0812">Transmembrane</keyword>
<sequence>MADVFVSYASADRDVAFRIVGYLEEQGIRCWVAPRDVGPGVEYGEAIIDAIGEARALVLVLSDQSNESQFVRKEVERAVSKTKPVLPVRIREVTPSGALEFYISSAQWVDAWKSPMEQHLLPLVAAIKAMGAPGSAPVRSVAPPLATPRAGARHGVSIGLALVAVAALGAAAALWFARAPAPAQAPEAEQRSVPAAAEPSSAELAEAAISAQEAPLPADAIENVEAATEAAAAAARSAPPAPAPAPAVTQVAPVPAGPSRSDVAFFTGTWCQPYNGLTIVYEVIRTGADTVLTRVDHPQAAPWDVPSRIVPVAGGFEMQPVDEPVAADNTARFEIVDDSMMKLVFANGAVEDGSILRMRCDGRKD</sequence>
<dbReference type="Proteomes" id="UP000305760">
    <property type="component" value="Unassembled WGS sequence"/>
</dbReference>
<dbReference type="InterPro" id="IPR035897">
    <property type="entry name" value="Toll_tir_struct_dom_sf"/>
</dbReference>
<evidence type="ECO:0000259" key="2">
    <source>
        <dbReference type="PROSITE" id="PS50104"/>
    </source>
</evidence>
<accession>A0A5C4RW22</accession>
<keyword evidence="1" id="KW-0472">Membrane</keyword>
<evidence type="ECO:0000313" key="4">
    <source>
        <dbReference type="Proteomes" id="UP000305760"/>
    </source>
</evidence>
<dbReference type="Gene3D" id="3.40.50.10140">
    <property type="entry name" value="Toll/interleukin-1 receptor homology (TIR) domain"/>
    <property type="match status" value="1"/>
</dbReference>
<reference evidence="3 4" key="1">
    <citation type="submission" date="2019-03" db="EMBL/GenBank/DDBJ databases">
        <title>Arenimonas daejeonensis sp. nov., isolated from compost.</title>
        <authorList>
            <person name="Jeon C.O."/>
        </authorList>
    </citation>
    <scope>NUCLEOTIDE SEQUENCE [LARGE SCALE GENOMIC DNA]</scope>
    <source>
        <strain evidence="3 4">R29</strain>
    </source>
</reference>
<dbReference type="GO" id="GO:0007165">
    <property type="term" value="P:signal transduction"/>
    <property type="evidence" value="ECO:0007669"/>
    <property type="project" value="InterPro"/>
</dbReference>
<comment type="caution">
    <text evidence="3">The sequence shown here is derived from an EMBL/GenBank/DDBJ whole genome shotgun (WGS) entry which is preliminary data.</text>
</comment>
<feature type="transmembrane region" description="Helical" evidence="1">
    <location>
        <begin position="158"/>
        <end position="177"/>
    </location>
</feature>
<keyword evidence="4" id="KW-1185">Reference proteome</keyword>
<name>A0A5C4RW22_9GAMM</name>